<evidence type="ECO:0000256" key="1">
    <source>
        <dbReference type="SAM" id="MobiDB-lite"/>
    </source>
</evidence>
<gene>
    <name evidence="2" type="ORF">NDU88_009077</name>
</gene>
<dbReference type="AlphaFoldDB" id="A0AAV7QSJ9"/>
<dbReference type="EMBL" id="JANPWB010000010">
    <property type="protein sequence ID" value="KAJ1142764.1"/>
    <property type="molecule type" value="Genomic_DNA"/>
</dbReference>
<organism evidence="2 3">
    <name type="scientific">Pleurodeles waltl</name>
    <name type="common">Iberian ribbed newt</name>
    <dbReference type="NCBI Taxonomy" id="8319"/>
    <lineage>
        <taxon>Eukaryota</taxon>
        <taxon>Metazoa</taxon>
        <taxon>Chordata</taxon>
        <taxon>Craniata</taxon>
        <taxon>Vertebrata</taxon>
        <taxon>Euteleostomi</taxon>
        <taxon>Amphibia</taxon>
        <taxon>Batrachia</taxon>
        <taxon>Caudata</taxon>
        <taxon>Salamandroidea</taxon>
        <taxon>Salamandridae</taxon>
        <taxon>Pleurodelinae</taxon>
        <taxon>Pleurodeles</taxon>
    </lineage>
</organism>
<name>A0AAV7QSJ9_PLEWA</name>
<keyword evidence="3" id="KW-1185">Reference proteome</keyword>
<sequence>MERQSAHAQCVLSAPARLLQSCEAEGKLGYRGKEERAFSGSVGAGRREQDTHAQTISLAPRPPSHAAAAAPAPVSTEEEFWCLRGSLKGWEVLTAMEGLGRLTGVITIFHAAELSKTCLMSVVALAEDDGTATLQ</sequence>
<reference evidence="2" key="1">
    <citation type="journal article" date="2022" name="bioRxiv">
        <title>Sequencing and chromosome-scale assembly of the giantPleurodeles waltlgenome.</title>
        <authorList>
            <person name="Brown T."/>
            <person name="Elewa A."/>
            <person name="Iarovenko S."/>
            <person name="Subramanian E."/>
            <person name="Araus A.J."/>
            <person name="Petzold A."/>
            <person name="Susuki M."/>
            <person name="Suzuki K.-i.T."/>
            <person name="Hayashi T."/>
            <person name="Toyoda A."/>
            <person name="Oliveira C."/>
            <person name="Osipova E."/>
            <person name="Leigh N.D."/>
            <person name="Simon A."/>
            <person name="Yun M.H."/>
        </authorList>
    </citation>
    <scope>NUCLEOTIDE SEQUENCE</scope>
    <source>
        <strain evidence="2">20211129_DDA</strain>
        <tissue evidence="2">Liver</tissue>
    </source>
</reference>
<evidence type="ECO:0000313" key="2">
    <source>
        <dbReference type="EMBL" id="KAJ1142764.1"/>
    </source>
</evidence>
<protein>
    <submittedName>
        <fullName evidence="2">Uncharacterized protein</fullName>
    </submittedName>
</protein>
<comment type="caution">
    <text evidence="2">The sequence shown here is derived from an EMBL/GenBank/DDBJ whole genome shotgun (WGS) entry which is preliminary data.</text>
</comment>
<feature type="region of interest" description="Disordered" evidence="1">
    <location>
        <begin position="37"/>
        <end position="72"/>
    </location>
</feature>
<accession>A0AAV7QSJ9</accession>
<evidence type="ECO:0000313" key="3">
    <source>
        <dbReference type="Proteomes" id="UP001066276"/>
    </source>
</evidence>
<proteinExistence type="predicted"/>
<dbReference type="Proteomes" id="UP001066276">
    <property type="component" value="Chromosome 6"/>
</dbReference>